<keyword evidence="5" id="KW-1185">Reference proteome</keyword>
<dbReference type="Proteomes" id="UP000261540">
    <property type="component" value="Unplaced"/>
</dbReference>
<reference evidence="4" key="2">
    <citation type="submission" date="2025-09" db="UniProtKB">
        <authorList>
            <consortium name="Ensembl"/>
        </authorList>
    </citation>
    <scope>IDENTIFICATION</scope>
</reference>
<dbReference type="STRING" id="1676925.ENSPKIP00000007395"/>
<feature type="domain" description="CCHC-type" evidence="3">
    <location>
        <begin position="319"/>
        <end position="332"/>
    </location>
</feature>
<dbReference type="Ensembl" id="ENSPKIT00000031448.1">
    <property type="protein sequence ID" value="ENSPKIP00000007395.1"/>
    <property type="gene ID" value="ENSPKIG00000023306.1"/>
</dbReference>
<dbReference type="Gene3D" id="4.10.60.10">
    <property type="entry name" value="Zinc finger, CCHC-type"/>
    <property type="match status" value="1"/>
</dbReference>
<evidence type="ECO:0000256" key="2">
    <source>
        <dbReference type="SAM" id="MobiDB-lite"/>
    </source>
</evidence>
<evidence type="ECO:0000259" key="3">
    <source>
        <dbReference type="PROSITE" id="PS50158"/>
    </source>
</evidence>
<protein>
    <recommendedName>
        <fullName evidence="3">CCHC-type domain-containing protein</fullName>
    </recommendedName>
</protein>
<feature type="domain" description="CCHC-type" evidence="3">
    <location>
        <begin position="301"/>
        <end position="316"/>
    </location>
</feature>
<dbReference type="GeneTree" id="ENSGT01000000215462"/>
<feature type="region of interest" description="Disordered" evidence="2">
    <location>
        <begin position="359"/>
        <end position="380"/>
    </location>
</feature>
<keyword evidence="1" id="KW-0863">Zinc-finger</keyword>
<feature type="compositionally biased region" description="Polar residues" evidence="2">
    <location>
        <begin position="368"/>
        <end position="380"/>
    </location>
</feature>
<dbReference type="Pfam" id="PF00098">
    <property type="entry name" value="zf-CCHC"/>
    <property type="match status" value="2"/>
</dbReference>
<sequence>MAVCQPSTSRAAEAARAFDAGVGDASRAAEAARSLVDCVDDTDLEHTDMDVGPSLEPAGGAGQVQAEWVAVVQGKRAAAGKAAAATPLPGAGAAAGAGGGISPPDSYAGQVARPGRPQAAGVRVGTGVHAGVIEQGGARGHLEVGRAADSSSTRVATVAVDLSAFDTVPLLKVAKVVQLLVPKGAAIGACPVPGACVELTFSKPEYVELLEGGLVVLGKKCPVPFLHLSLYVPDRLTAWGVEPILPVRCWLLPGTAMTDGTRSVRVRFPEGVVSLPYSAKFDTAEGQRHIRVVHDNRVKLCRMCGQPGHVLAQCPKYTCRVCGVQGHYARDCTTACCADCRKAVALCSCPAAPGQMGDAGKAGPGSHVVQSSVASRTGPG</sequence>
<dbReference type="GO" id="GO:0003676">
    <property type="term" value="F:nucleic acid binding"/>
    <property type="evidence" value="ECO:0007669"/>
    <property type="project" value="InterPro"/>
</dbReference>
<evidence type="ECO:0000313" key="5">
    <source>
        <dbReference type="Proteomes" id="UP000261540"/>
    </source>
</evidence>
<evidence type="ECO:0000256" key="1">
    <source>
        <dbReference type="PROSITE-ProRule" id="PRU00047"/>
    </source>
</evidence>
<evidence type="ECO:0000313" key="4">
    <source>
        <dbReference type="Ensembl" id="ENSPKIP00000007395.1"/>
    </source>
</evidence>
<accession>A0A3B3QP92</accession>
<keyword evidence="1" id="KW-0479">Metal-binding</keyword>
<dbReference type="SUPFAM" id="SSF57756">
    <property type="entry name" value="Retrovirus zinc finger-like domains"/>
    <property type="match status" value="1"/>
</dbReference>
<organism evidence="4 5">
    <name type="scientific">Paramormyrops kingsleyae</name>
    <dbReference type="NCBI Taxonomy" id="1676925"/>
    <lineage>
        <taxon>Eukaryota</taxon>
        <taxon>Metazoa</taxon>
        <taxon>Chordata</taxon>
        <taxon>Craniata</taxon>
        <taxon>Vertebrata</taxon>
        <taxon>Euteleostomi</taxon>
        <taxon>Actinopterygii</taxon>
        <taxon>Neopterygii</taxon>
        <taxon>Teleostei</taxon>
        <taxon>Osteoglossocephala</taxon>
        <taxon>Osteoglossomorpha</taxon>
        <taxon>Osteoglossiformes</taxon>
        <taxon>Mormyridae</taxon>
        <taxon>Paramormyrops</taxon>
    </lineage>
</organism>
<dbReference type="AlphaFoldDB" id="A0A3B3QP92"/>
<dbReference type="GO" id="GO:0008270">
    <property type="term" value="F:zinc ion binding"/>
    <property type="evidence" value="ECO:0007669"/>
    <property type="project" value="UniProtKB-KW"/>
</dbReference>
<dbReference type="PROSITE" id="PS50158">
    <property type="entry name" value="ZF_CCHC"/>
    <property type="match status" value="2"/>
</dbReference>
<name>A0A3B3QP92_9TELE</name>
<keyword evidence="1" id="KW-0862">Zinc</keyword>
<proteinExistence type="predicted"/>
<dbReference type="InterPro" id="IPR036875">
    <property type="entry name" value="Znf_CCHC_sf"/>
</dbReference>
<reference evidence="4" key="1">
    <citation type="submission" date="2025-08" db="UniProtKB">
        <authorList>
            <consortium name="Ensembl"/>
        </authorList>
    </citation>
    <scope>IDENTIFICATION</scope>
</reference>
<dbReference type="InterPro" id="IPR001878">
    <property type="entry name" value="Znf_CCHC"/>
</dbReference>
<dbReference type="SMART" id="SM00343">
    <property type="entry name" value="ZnF_C2HC"/>
    <property type="match status" value="2"/>
</dbReference>